<comment type="caution">
    <text evidence="3">The sequence shown here is derived from an EMBL/GenBank/DDBJ whole genome shotgun (WGS) entry which is preliminary data.</text>
</comment>
<feature type="domain" description="Glycosyltransferase subfamily 4-like N-terminal" evidence="2">
    <location>
        <begin position="15"/>
        <end position="156"/>
    </location>
</feature>
<proteinExistence type="predicted"/>
<feature type="domain" description="Glycosyl transferase family 1" evidence="1">
    <location>
        <begin position="174"/>
        <end position="336"/>
    </location>
</feature>
<evidence type="ECO:0000313" key="3">
    <source>
        <dbReference type="EMBL" id="MBH8576760.1"/>
    </source>
</evidence>
<dbReference type="Proteomes" id="UP000662314">
    <property type="component" value="Unassembled WGS sequence"/>
</dbReference>
<dbReference type="InterPro" id="IPR001296">
    <property type="entry name" value="Glyco_trans_1"/>
</dbReference>
<sequence length="376" mass="41561">MQILHIINHVQKIGNGIVNVAVDLACLQAQSGHDVAVASAGGEYELLLAQHSVKHFQLNQSRQLLNISKAAWRYRQIVQTFQPDIVHAHMMTGVVLAGVLRSGCEYGLVSTVHNEFQRSAVLMGLADRVIAVSHAVANSMVQRGISNKKLRVISNGTLGSPRNRQITDYQPLPLHRPAITTVAGMYFRKGIAELIEAFIKIAIDFPQAHLYLVGNGPDRPIFEAMVEKTAFSDAWVGLRQRIHFEGFQPEPQRYMLATDIFVLASHCESFGLVLTEAREAGCAIIASDVDGIPETLDNYQAGLLVPPKDSQTLAAALADLLSNSKKLNKWKSRAKQNLDRFSAARVNEETLAVYREVIPNYNCFKSMKVPELLLSK</sequence>
<dbReference type="AlphaFoldDB" id="A0A8J7I8G0"/>
<dbReference type="InterPro" id="IPR028098">
    <property type="entry name" value="Glyco_trans_4-like_N"/>
</dbReference>
<gene>
    <name evidence="3" type="ORF">I8752_27970</name>
</gene>
<dbReference type="InterPro" id="IPR050194">
    <property type="entry name" value="Glycosyltransferase_grp1"/>
</dbReference>
<protein>
    <submittedName>
        <fullName evidence="3">Glycosyltransferase family 4 protein</fullName>
    </submittedName>
</protein>
<accession>A0A8J7I8G0</accession>
<dbReference type="CDD" id="cd03801">
    <property type="entry name" value="GT4_PimA-like"/>
    <property type="match status" value="1"/>
</dbReference>
<dbReference type="PANTHER" id="PTHR45947">
    <property type="entry name" value="SULFOQUINOVOSYL TRANSFERASE SQD2"/>
    <property type="match status" value="1"/>
</dbReference>
<evidence type="ECO:0000259" key="1">
    <source>
        <dbReference type="Pfam" id="PF00534"/>
    </source>
</evidence>
<reference evidence="3 4" key="1">
    <citation type="journal article" date="2021" name="Int. J. Syst. Evol. Microbiol.">
        <title>Amazonocrinis nigriterrae gen. nov., sp. nov., Atlanticothrix silvestris gen. nov., sp. nov. and Dendronalium phyllosphericum gen. nov., sp. nov., nostocacean cyanobacteria from Brazilian environments.</title>
        <authorList>
            <person name="Alvarenga D.O."/>
            <person name="Andreote A.P.D."/>
            <person name="Branco L.H.Z."/>
            <person name="Delbaje E."/>
            <person name="Cruz R.B."/>
            <person name="Varani A.M."/>
            <person name="Fiore M.F."/>
        </authorList>
    </citation>
    <scope>NUCLEOTIDE SEQUENCE [LARGE SCALE GENOMIC DNA]</scope>
    <source>
        <strain evidence="3 4">CENA369</strain>
    </source>
</reference>
<dbReference type="Pfam" id="PF13439">
    <property type="entry name" value="Glyco_transf_4"/>
    <property type="match status" value="1"/>
</dbReference>
<dbReference type="GO" id="GO:0016758">
    <property type="term" value="F:hexosyltransferase activity"/>
    <property type="evidence" value="ECO:0007669"/>
    <property type="project" value="TreeGrafter"/>
</dbReference>
<dbReference type="PANTHER" id="PTHR45947:SF3">
    <property type="entry name" value="SULFOQUINOVOSYL TRANSFERASE SQD2"/>
    <property type="match status" value="1"/>
</dbReference>
<dbReference type="SUPFAM" id="SSF53756">
    <property type="entry name" value="UDP-Glycosyltransferase/glycogen phosphorylase"/>
    <property type="match status" value="1"/>
</dbReference>
<dbReference type="Gene3D" id="3.40.50.2000">
    <property type="entry name" value="Glycogen Phosphorylase B"/>
    <property type="match status" value="2"/>
</dbReference>
<evidence type="ECO:0000259" key="2">
    <source>
        <dbReference type="Pfam" id="PF13439"/>
    </source>
</evidence>
<dbReference type="RefSeq" id="WP_214435484.1">
    <property type="nucleotide sequence ID" value="NZ_CAWPUQ010000166.1"/>
</dbReference>
<dbReference type="Pfam" id="PF00534">
    <property type="entry name" value="Glycos_transf_1"/>
    <property type="match status" value="1"/>
</dbReference>
<name>A0A8J7I8G0_9NOST</name>
<dbReference type="EMBL" id="JAECZA010000238">
    <property type="protein sequence ID" value="MBH8576760.1"/>
    <property type="molecule type" value="Genomic_DNA"/>
</dbReference>
<keyword evidence="4" id="KW-1185">Reference proteome</keyword>
<evidence type="ECO:0000313" key="4">
    <source>
        <dbReference type="Proteomes" id="UP000662314"/>
    </source>
</evidence>
<organism evidence="3 4">
    <name type="scientific">Dendronalium phyllosphericum CENA369</name>
    <dbReference type="NCBI Taxonomy" id="1725256"/>
    <lineage>
        <taxon>Bacteria</taxon>
        <taxon>Bacillati</taxon>
        <taxon>Cyanobacteriota</taxon>
        <taxon>Cyanophyceae</taxon>
        <taxon>Nostocales</taxon>
        <taxon>Nostocaceae</taxon>
        <taxon>Dendronalium</taxon>
        <taxon>Dendronalium phyllosphericum</taxon>
    </lineage>
</organism>